<evidence type="ECO:0000256" key="1">
    <source>
        <dbReference type="ARBA" id="ARBA00022801"/>
    </source>
</evidence>
<keyword evidence="4" id="KW-1185">Reference proteome</keyword>
<accession>A0ABS7F7W6</accession>
<comment type="caution">
    <text evidence="3">The sequence shown here is derived from an EMBL/GenBank/DDBJ whole genome shotgun (WGS) entry which is preliminary data.</text>
</comment>
<comment type="function">
    <text evidence="2">Hydrolyzes RNA 2',3'-cyclic phosphodiester to an RNA 2'-phosphomonoester.</text>
</comment>
<dbReference type="InterPro" id="IPR004175">
    <property type="entry name" value="RNA_CPDase"/>
</dbReference>
<dbReference type="SUPFAM" id="SSF55144">
    <property type="entry name" value="LigT-like"/>
    <property type="match status" value="1"/>
</dbReference>
<sequence length="173" mass="18764">MRVFLACLPPPGCLPRLAQWQRAMQREAGGRCLPLPQLHLTLAFLGELGPLALQRAADCAERAAADLPASLTLDCLGSWEGGIGWCAPAAADAALQAWVMALRRDLRAQGLRLDAQPFRPHLTLLRKLRQPLPPQTVPPLRLALRELALIASSLSADGARYQRLDGWRGGAAR</sequence>
<feature type="active site" description="Proton acceptor" evidence="2">
    <location>
        <position position="121"/>
    </location>
</feature>
<dbReference type="EMBL" id="JAHDTB010000001">
    <property type="protein sequence ID" value="MBW8286167.1"/>
    <property type="molecule type" value="Genomic_DNA"/>
</dbReference>
<dbReference type="Pfam" id="PF13563">
    <property type="entry name" value="2_5_RNA_ligase2"/>
    <property type="match status" value="1"/>
</dbReference>
<gene>
    <name evidence="3" type="primary">thpR</name>
    <name evidence="3" type="ORF">KIF53_00775</name>
</gene>
<evidence type="ECO:0000313" key="3">
    <source>
        <dbReference type="EMBL" id="MBW8286167.1"/>
    </source>
</evidence>
<dbReference type="PANTHER" id="PTHR35561">
    <property type="entry name" value="RNA 2',3'-CYCLIC PHOSPHODIESTERASE"/>
    <property type="match status" value="1"/>
</dbReference>
<dbReference type="EC" id="3.1.4.58" evidence="2"/>
<dbReference type="RefSeq" id="WP_043572826.1">
    <property type="nucleotide sequence ID" value="NZ_CP142381.1"/>
</dbReference>
<protein>
    <recommendedName>
        <fullName evidence="2">RNA 2',3'-cyclic phosphodiesterase</fullName>
        <shortName evidence="2">RNA 2',3'-CPDase</shortName>
        <ecNumber evidence="2">3.1.4.58</ecNumber>
    </recommendedName>
</protein>
<dbReference type="InterPro" id="IPR009097">
    <property type="entry name" value="Cyclic_Pdiesterase"/>
</dbReference>
<comment type="similarity">
    <text evidence="2">Belongs to the 2H phosphoesterase superfamily. ThpR family.</text>
</comment>
<feature type="short sequence motif" description="HXTX 1" evidence="2">
    <location>
        <begin position="39"/>
        <end position="42"/>
    </location>
</feature>
<keyword evidence="1 2" id="KW-0378">Hydrolase</keyword>
<reference evidence="3 4" key="1">
    <citation type="submission" date="2021-05" db="EMBL/GenBank/DDBJ databases">
        <title>Draft Whole Genome Sequencing Of Biosensor Chromobacterium violaceum Strain CV026 Reveals A Regulatory RNA In Chromobacterium violaceum Phenotype Regulatory Network.</title>
        <authorList>
            <person name="Hong K.W."/>
            <person name="Chan K.G."/>
            <person name="Chang C.-Y."/>
        </authorList>
    </citation>
    <scope>NUCLEOTIDE SEQUENCE [LARGE SCALE GENOMIC DNA]</scope>
    <source>
        <strain evidence="3 4">ATCC 31532</strain>
    </source>
</reference>
<name>A0ABS7F7W6_9NEIS</name>
<dbReference type="PANTHER" id="PTHR35561:SF1">
    <property type="entry name" value="RNA 2',3'-CYCLIC PHOSPHODIESTERASE"/>
    <property type="match status" value="1"/>
</dbReference>
<dbReference type="NCBIfam" id="TIGR02258">
    <property type="entry name" value="2_5_ligase"/>
    <property type="match status" value="1"/>
</dbReference>
<evidence type="ECO:0000313" key="4">
    <source>
        <dbReference type="Proteomes" id="UP000711178"/>
    </source>
</evidence>
<comment type="catalytic activity">
    <reaction evidence="2">
        <text>a 3'-end 2',3'-cyclophospho-ribonucleotide-RNA + H2O = a 3'-end 2'-phospho-ribonucleotide-RNA + H(+)</text>
        <dbReference type="Rhea" id="RHEA:11828"/>
        <dbReference type="Rhea" id="RHEA-COMP:10464"/>
        <dbReference type="Rhea" id="RHEA-COMP:17353"/>
        <dbReference type="ChEBI" id="CHEBI:15377"/>
        <dbReference type="ChEBI" id="CHEBI:15378"/>
        <dbReference type="ChEBI" id="CHEBI:83064"/>
        <dbReference type="ChEBI" id="CHEBI:173113"/>
        <dbReference type="EC" id="3.1.4.58"/>
    </reaction>
</comment>
<dbReference type="GeneID" id="89683597"/>
<dbReference type="HAMAP" id="MF_01940">
    <property type="entry name" value="RNA_CPDase"/>
    <property type="match status" value="1"/>
</dbReference>
<organism evidence="3 4">
    <name type="scientific">Chromobacterium subtsugae</name>
    <dbReference type="NCBI Taxonomy" id="251747"/>
    <lineage>
        <taxon>Bacteria</taxon>
        <taxon>Pseudomonadati</taxon>
        <taxon>Pseudomonadota</taxon>
        <taxon>Betaproteobacteria</taxon>
        <taxon>Neisseriales</taxon>
        <taxon>Chromobacteriaceae</taxon>
        <taxon>Chromobacterium</taxon>
    </lineage>
</organism>
<feature type="short sequence motif" description="HXTX 2" evidence="2">
    <location>
        <begin position="121"/>
        <end position="124"/>
    </location>
</feature>
<dbReference type="Proteomes" id="UP000711178">
    <property type="component" value="Unassembled WGS sequence"/>
</dbReference>
<proteinExistence type="inferred from homology"/>
<feature type="active site" description="Proton donor" evidence="2">
    <location>
        <position position="39"/>
    </location>
</feature>
<dbReference type="Gene3D" id="3.90.1140.10">
    <property type="entry name" value="Cyclic phosphodiesterase"/>
    <property type="match status" value="1"/>
</dbReference>
<evidence type="ECO:0000256" key="2">
    <source>
        <dbReference type="HAMAP-Rule" id="MF_01940"/>
    </source>
</evidence>